<feature type="domain" description="HD" evidence="2">
    <location>
        <begin position="73"/>
        <end position="145"/>
    </location>
</feature>
<dbReference type="InterPro" id="IPR051094">
    <property type="entry name" value="Diverse_Catalytic_Enzymes"/>
</dbReference>
<dbReference type="Proteomes" id="UP000609849">
    <property type="component" value="Unassembled WGS sequence"/>
</dbReference>
<dbReference type="InterPro" id="IPR006674">
    <property type="entry name" value="HD_domain"/>
</dbReference>
<dbReference type="EMBL" id="JACRWE010000003">
    <property type="protein sequence ID" value="MBC5996722.1"/>
    <property type="molecule type" value="Genomic_DNA"/>
</dbReference>
<evidence type="ECO:0000313" key="3">
    <source>
        <dbReference type="EMBL" id="MBC5996722.1"/>
    </source>
</evidence>
<keyword evidence="1" id="KW-0378">Hydrolase</keyword>
<name>A0ABR7JP82_9FIRM</name>
<gene>
    <name evidence="3" type="primary">dgt</name>
    <name evidence="3" type="ORF">H8923_08110</name>
</gene>
<dbReference type="RefSeq" id="WP_153971276.1">
    <property type="nucleotide sequence ID" value="NZ_JACRWE010000003.1"/>
</dbReference>
<comment type="caution">
    <text evidence="3">The sequence shown here is derived from an EMBL/GenBank/DDBJ whole genome shotgun (WGS) entry which is preliminary data.</text>
</comment>
<accession>A0ABR7JP82</accession>
<evidence type="ECO:0000259" key="2">
    <source>
        <dbReference type="Pfam" id="PF01966"/>
    </source>
</evidence>
<reference evidence="3 4" key="1">
    <citation type="submission" date="2020-08" db="EMBL/GenBank/DDBJ databases">
        <authorList>
            <person name="Liu C."/>
            <person name="Sun Q."/>
        </authorList>
    </citation>
    <scope>NUCLEOTIDE SEQUENCE [LARGE SCALE GENOMIC DNA]</scope>
    <source>
        <strain evidence="3 4">NSJ-18</strain>
    </source>
</reference>
<dbReference type="PANTHER" id="PTHR35795:SF1">
    <property type="entry name" value="BIS(5'-NUCLEOSYL)-TETRAPHOSPHATASE, SYMMETRICAL"/>
    <property type="match status" value="1"/>
</dbReference>
<dbReference type="InterPro" id="IPR003607">
    <property type="entry name" value="HD/PDEase_dom"/>
</dbReference>
<dbReference type="CDD" id="cd00077">
    <property type="entry name" value="HDc"/>
    <property type="match status" value="1"/>
</dbReference>
<sequence length="408" mass="47723">MDSRKFEDVSICEDNDKYKRCIIRNGDIYKRSNDIRSEFNRDYNRILHSNAYRRLKHKTQVFFATKNDHICTRIEHVNHVSSVSYSIAKYLGLNTELTMAISIGHDIGHPPFGHDGERVLSNFTKNKLGYKFWHEKNSLRFADYIETLPTQTDKEVNLNLTYAVRDGIICHCGEVKSKPLFPRKENIDLNLILKPGEVSPYTWEGCVVKISDKISYLGRDIEDALALKILNKTQIIELNNITKKFNIPDFDKINNTVIVHNLVTNLCENSSVENGIMLSPDYSEFMDNIKAFCYKNIYFHSRLNNFQKYVELVLNTILNTLESIYEGENTLNKLNEWLDIYPTLCDSFSKWLIKYSINYKENIRGSKYDNIKIYQLNNIDNYYQLIIDYVSSMTDAYAIKIFNEILSF</sequence>
<organism evidence="3 4">
    <name type="scientific">Romboutsia faecis</name>
    <dbReference type="NCBI Taxonomy" id="2764597"/>
    <lineage>
        <taxon>Bacteria</taxon>
        <taxon>Bacillati</taxon>
        <taxon>Bacillota</taxon>
        <taxon>Clostridia</taxon>
        <taxon>Peptostreptococcales</taxon>
        <taxon>Peptostreptococcaceae</taxon>
        <taxon>Romboutsia</taxon>
    </lineage>
</organism>
<proteinExistence type="predicted"/>
<dbReference type="Pfam" id="PF01966">
    <property type="entry name" value="HD"/>
    <property type="match status" value="1"/>
</dbReference>
<dbReference type="SUPFAM" id="SSF109604">
    <property type="entry name" value="HD-domain/PDEase-like"/>
    <property type="match status" value="1"/>
</dbReference>
<evidence type="ECO:0000256" key="1">
    <source>
        <dbReference type="ARBA" id="ARBA00022801"/>
    </source>
</evidence>
<keyword evidence="4" id="KW-1185">Reference proteome</keyword>
<dbReference type="Gene3D" id="1.10.3210.10">
    <property type="entry name" value="Hypothetical protein af1432"/>
    <property type="match status" value="1"/>
</dbReference>
<dbReference type="InterPro" id="IPR006261">
    <property type="entry name" value="dGTPase"/>
</dbReference>
<protein>
    <submittedName>
        <fullName evidence="3">DNTP triphosphohydrolase</fullName>
    </submittedName>
</protein>
<dbReference type="NCBIfam" id="TIGR01353">
    <property type="entry name" value="dGTP_triPase"/>
    <property type="match status" value="1"/>
</dbReference>
<dbReference type="PANTHER" id="PTHR35795">
    <property type="entry name" value="SLR1885 PROTEIN"/>
    <property type="match status" value="1"/>
</dbReference>
<evidence type="ECO:0000313" key="4">
    <source>
        <dbReference type="Proteomes" id="UP000609849"/>
    </source>
</evidence>